<keyword evidence="3" id="KW-0547">Nucleotide-binding</keyword>
<keyword evidence="9" id="KW-1185">Reference proteome</keyword>
<dbReference type="SUPFAM" id="SSF52317">
    <property type="entry name" value="Class I glutamine amidotransferase-like"/>
    <property type="match status" value="1"/>
</dbReference>
<evidence type="ECO:0000256" key="6">
    <source>
        <dbReference type="ARBA" id="ARBA00022840"/>
    </source>
</evidence>
<organism evidence="8 9">
    <name type="scientific">Thermosulfuriphilus ammonigenes</name>
    <dbReference type="NCBI Taxonomy" id="1936021"/>
    <lineage>
        <taxon>Bacteria</taxon>
        <taxon>Pseudomonadati</taxon>
        <taxon>Thermodesulfobacteriota</taxon>
        <taxon>Thermodesulfobacteria</taxon>
        <taxon>Thermodesulfobacteriales</taxon>
        <taxon>Thermodesulfobacteriaceae</taxon>
        <taxon>Thermosulfuriphilus</taxon>
    </lineage>
</organism>
<evidence type="ECO:0000256" key="5">
    <source>
        <dbReference type="ARBA" id="ARBA00022801"/>
    </source>
</evidence>
<evidence type="ECO:0000256" key="3">
    <source>
        <dbReference type="ARBA" id="ARBA00022741"/>
    </source>
</evidence>
<dbReference type="GO" id="GO:0004642">
    <property type="term" value="F:phosphoribosylformylglycinamidine synthase activity"/>
    <property type="evidence" value="ECO:0007669"/>
    <property type="project" value="InterPro"/>
</dbReference>
<dbReference type="EMBL" id="CP048877">
    <property type="protein sequence ID" value="QIJ71225.1"/>
    <property type="molecule type" value="Genomic_DNA"/>
</dbReference>
<proteinExistence type="predicted"/>
<dbReference type="InterPro" id="IPR029062">
    <property type="entry name" value="Class_I_gatase-like"/>
</dbReference>
<keyword evidence="1" id="KW-0963">Cytoplasm</keyword>
<dbReference type="RefSeq" id="WP_166031447.1">
    <property type="nucleotide sequence ID" value="NZ_CP048877.1"/>
</dbReference>
<protein>
    <submittedName>
        <fullName evidence="8">Phosphoribosylformylglycinamidine synthase subunit PurQ</fullName>
    </submittedName>
</protein>
<keyword evidence="6" id="KW-0067">ATP-binding</keyword>
<evidence type="ECO:0000313" key="8">
    <source>
        <dbReference type="EMBL" id="QIJ71225.1"/>
    </source>
</evidence>
<dbReference type="PIRSF" id="PIRSF001586">
    <property type="entry name" value="FGAM_synth_I"/>
    <property type="match status" value="1"/>
</dbReference>
<dbReference type="GO" id="GO:0006189">
    <property type="term" value="P:'de novo' IMP biosynthetic process"/>
    <property type="evidence" value="ECO:0007669"/>
    <property type="project" value="InterPro"/>
</dbReference>
<evidence type="ECO:0000256" key="1">
    <source>
        <dbReference type="ARBA" id="ARBA00022490"/>
    </source>
</evidence>
<dbReference type="GO" id="GO:0005737">
    <property type="term" value="C:cytoplasm"/>
    <property type="evidence" value="ECO:0007669"/>
    <property type="project" value="TreeGrafter"/>
</dbReference>
<keyword evidence="4" id="KW-0658">Purine biosynthesis</keyword>
<dbReference type="GO" id="GO:0005524">
    <property type="term" value="F:ATP binding"/>
    <property type="evidence" value="ECO:0007669"/>
    <property type="project" value="UniProtKB-KW"/>
</dbReference>
<dbReference type="PROSITE" id="PS51273">
    <property type="entry name" value="GATASE_TYPE_1"/>
    <property type="match status" value="1"/>
</dbReference>
<dbReference type="AlphaFoldDB" id="A0A6G7PU68"/>
<evidence type="ECO:0000313" key="9">
    <source>
        <dbReference type="Proteomes" id="UP000502179"/>
    </source>
</evidence>
<evidence type="ECO:0000256" key="7">
    <source>
        <dbReference type="ARBA" id="ARBA00022962"/>
    </source>
</evidence>
<dbReference type="InterPro" id="IPR010075">
    <property type="entry name" value="PRibForGlyAmidine_synth_PurQ"/>
</dbReference>
<dbReference type="KEGG" id="tav:G4V39_02545"/>
<dbReference type="SMART" id="SM01211">
    <property type="entry name" value="GATase_5"/>
    <property type="match status" value="1"/>
</dbReference>
<keyword evidence="2" id="KW-0436">Ligase</keyword>
<evidence type="ECO:0000256" key="4">
    <source>
        <dbReference type="ARBA" id="ARBA00022755"/>
    </source>
</evidence>
<dbReference type="PANTHER" id="PTHR10099">
    <property type="entry name" value="PHOSPHORIBOSYLFORMYLGLYCINAMIDINE SYNTHASE"/>
    <property type="match status" value="1"/>
</dbReference>
<accession>A0A6G7PU68</accession>
<reference evidence="8 9" key="1">
    <citation type="submission" date="2020-02" db="EMBL/GenBank/DDBJ databases">
        <title>Genome analysis of Thermosulfuriphilus ammonigenes ST65T, an anaerobic thermophilic chemolithoautotrophic bacterium isolated from a deep-sea hydrothermal vent.</title>
        <authorList>
            <person name="Slobodkina G."/>
            <person name="Allioux M."/>
            <person name="Merkel A."/>
            <person name="Alain K."/>
            <person name="Jebbar M."/>
            <person name="Slobodkin A."/>
        </authorList>
    </citation>
    <scope>NUCLEOTIDE SEQUENCE [LARGE SCALE GENOMIC DNA]</scope>
    <source>
        <strain evidence="8 9">ST65</strain>
    </source>
</reference>
<name>A0A6G7PU68_9BACT</name>
<dbReference type="Proteomes" id="UP000502179">
    <property type="component" value="Chromosome"/>
</dbReference>
<keyword evidence="7" id="KW-0315">Glutamine amidotransferase</keyword>
<sequence length="274" mass="30643">MAQVKVLVLAGFGTNCERETAYACRAVGADRVDIVHQAELIHGDRRLDDFNFLCLPGGFLDGDNLGAAQAAAHRFRHARVKTTGEPLMEQLLAFIKKGGLILGICNGFQLMVKLGLLPGFDGLYTQRLVSLTYNDSGRFEDRWVWLKVNPQSPCIFTRGLERLYLPVRHGEGKFVTLDEKVLERLKEENLHTLQYADPQTGEPTQTYPLNPNGSMAAIAGLCDPTGRLFGLMPHPEAFNHRTNHPAWTRESLPEEGLGLSLFRNAVEYLRQRDV</sequence>
<gene>
    <name evidence="8" type="ORF">G4V39_02545</name>
</gene>
<keyword evidence="5" id="KW-0378">Hydrolase</keyword>
<dbReference type="PANTHER" id="PTHR10099:SF1">
    <property type="entry name" value="PHOSPHORIBOSYLFORMYLGLYCINAMIDINE SYNTHASE"/>
    <property type="match status" value="1"/>
</dbReference>
<dbReference type="Gene3D" id="3.40.50.880">
    <property type="match status" value="1"/>
</dbReference>
<dbReference type="Pfam" id="PF13507">
    <property type="entry name" value="GATase_5"/>
    <property type="match status" value="1"/>
</dbReference>
<dbReference type="GO" id="GO:0016787">
    <property type="term" value="F:hydrolase activity"/>
    <property type="evidence" value="ECO:0007669"/>
    <property type="project" value="UniProtKB-KW"/>
</dbReference>
<dbReference type="CDD" id="cd01740">
    <property type="entry name" value="GATase1_FGAR_AT"/>
    <property type="match status" value="1"/>
</dbReference>
<evidence type="ECO:0000256" key="2">
    <source>
        <dbReference type="ARBA" id="ARBA00022598"/>
    </source>
</evidence>